<name>A0A1L3MTP0_9BACI</name>
<dbReference type="GO" id="GO:0008757">
    <property type="term" value="F:S-adenosylmethionine-dependent methyltransferase activity"/>
    <property type="evidence" value="ECO:0007669"/>
    <property type="project" value="InterPro"/>
</dbReference>
<gene>
    <name evidence="2" type="ORF">A9C19_13455</name>
</gene>
<accession>A0A1L3MTP0</accession>
<keyword evidence="3" id="KW-1185">Reference proteome</keyword>
<reference evidence="2 3" key="1">
    <citation type="journal article" date="2016" name="Sci. Rep.">
        <title>Complete genome sequence and transcriptomic analysis of a novel marine strain Bacillus weihaiensis reveals the mechanism of brown algae degradation.</title>
        <authorList>
            <person name="Zhu Y."/>
            <person name="Chen P."/>
            <person name="Bao Y."/>
            <person name="Men Y."/>
            <person name="Zeng Y."/>
            <person name="Yang J."/>
            <person name="Sun J."/>
            <person name="Sun Y."/>
        </authorList>
    </citation>
    <scope>NUCLEOTIDE SEQUENCE [LARGE SCALE GENOMIC DNA]</scope>
    <source>
        <strain evidence="2 3">Alg07</strain>
    </source>
</reference>
<keyword evidence="2" id="KW-0489">Methyltransferase</keyword>
<dbReference type="KEGG" id="bwh:A9C19_13455"/>
<keyword evidence="2" id="KW-0808">Transferase</keyword>
<dbReference type="OrthoDB" id="9795864at2"/>
<dbReference type="RefSeq" id="WP_072580467.1">
    <property type="nucleotide sequence ID" value="NZ_CP016020.1"/>
</dbReference>
<evidence type="ECO:0000259" key="1">
    <source>
        <dbReference type="Pfam" id="PF08241"/>
    </source>
</evidence>
<dbReference type="SUPFAM" id="SSF53335">
    <property type="entry name" value="S-adenosyl-L-methionine-dependent methyltransferases"/>
    <property type="match status" value="1"/>
</dbReference>
<protein>
    <submittedName>
        <fullName evidence="2">SAM-dependent methyltransferase</fullName>
    </submittedName>
</protein>
<dbReference type="AlphaFoldDB" id="A0A1L3MTP0"/>
<dbReference type="STRING" id="1547283.A9C19_13455"/>
<dbReference type="GO" id="GO:0032259">
    <property type="term" value="P:methylation"/>
    <property type="evidence" value="ECO:0007669"/>
    <property type="project" value="UniProtKB-KW"/>
</dbReference>
<dbReference type="InterPro" id="IPR052939">
    <property type="entry name" value="23S_rRNA_MeTrnsfrase_RlmA"/>
</dbReference>
<proteinExistence type="predicted"/>
<dbReference type="Gene3D" id="3.40.50.150">
    <property type="entry name" value="Vaccinia Virus protein VP39"/>
    <property type="match status" value="1"/>
</dbReference>
<dbReference type="InterPro" id="IPR013216">
    <property type="entry name" value="Methyltransf_11"/>
</dbReference>
<sequence>MKKTFEDFLNETNQFLGWDFSFITETDRMTSEPLSWSYGSMAYSLLPFVKVMLDMGTGGGEFLSKLRPLPIQTYATEGYEPNVSLAINRLEPLGVNVFPIESDEELPFENQFFDLILNKHESYSPKGIRRVMKRDGIFLIQQVGGQDCIEINNALGAPINSEYEKWNLQTALAELKESGFRILSSKEEYPYQRFYDLGSLIYYLNAIPWQVEKFNVEDFRENLLKLYNLIEKEGYFDVRQHRFYIKAIAI</sequence>
<evidence type="ECO:0000313" key="2">
    <source>
        <dbReference type="EMBL" id="APH05674.1"/>
    </source>
</evidence>
<dbReference type="PANTHER" id="PTHR43460:SF1">
    <property type="entry name" value="METHYLTRANSFERASE TYPE 11 DOMAIN-CONTAINING PROTEIN"/>
    <property type="match status" value="1"/>
</dbReference>
<organism evidence="2 3">
    <name type="scientific">Bacillus weihaiensis</name>
    <dbReference type="NCBI Taxonomy" id="1547283"/>
    <lineage>
        <taxon>Bacteria</taxon>
        <taxon>Bacillati</taxon>
        <taxon>Bacillota</taxon>
        <taxon>Bacilli</taxon>
        <taxon>Bacillales</taxon>
        <taxon>Bacillaceae</taxon>
        <taxon>Bacillus</taxon>
    </lineage>
</organism>
<feature type="domain" description="Methyltransferase type 11" evidence="1">
    <location>
        <begin position="53"/>
        <end position="139"/>
    </location>
</feature>
<dbReference type="CDD" id="cd02440">
    <property type="entry name" value="AdoMet_MTases"/>
    <property type="match status" value="1"/>
</dbReference>
<dbReference type="Proteomes" id="UP000181936">
    <property type="component" value="Chromosome"/>
</dbReference>
<dbReference type="EMBL" id="CP016020">
    <property type="protein sequence ID" value="APH05674.1"/>
    <property type="molecule type" value="Genomic_DNA"/>
</dbReference>
<dbReference type="PANTHER" id="PTHR43460">
    <property type="entry name" value="METHYLTRANSFERASE"/>
    <property type="match status" value="1"/>
</dbReference>
<dbReference type="InterPro" id="IPR029063">
    <property type="entry name" value="SAM-dependent_MTases_sf"/>
</dbReference>
<dbReference type="Pfam" id="PF08241">
    <property type="entry name" value="Methyltransf_11"/>
    <property type="match status" value="1"/>
</dbReference>
<evidence type="ECO:0000313" key="3">
    <source>
        <dbReference type="Proteomes" id="UP000181936"/>
    </source>
</evidence>